<dbReference type="OrthoDB" id="5835829at2759"/>
<dbReference type="CDD" id="cd03784">
    <property type="entry name" value="GT1_Gtf-like"/>
    <property type="match status" value="1"/>
</dbReference>
<comment type="catalytic activity">
    <reaction evidence="5">
        <text>glucuronate acceptor + UDP-alpha-D-glucuronate = acceptor beta-D-glucuronoside + UDP + H(+)</text>
        <dbReference type="Rhea" id="RHEA:21032"/>
        <dbReference type="ChEBI" id="CHEBI:15378"/>
        <dbReference type="ChEBI" id="CHEBI:58052"/>
        <dbReference type="ChEBI" id="CHEBI:58223"/>
        <dbReference type="ChEBI" id="CHEBI:132367"/>
        <dbReference type="ChEBI" id="CHEBI:132368"/>
        <dbReference type="EC" id="2.4.1.17"/>
    </reaction>
</comment>
<dbReference type="Gene3D" id="3.40.50.2000">
    <property type="entry name" value="Glycogen Phosphorylase B"/>
    <property type="match status" value="2"/>
</dbReference>
<keyword evidence="2 4" id="KW-0328">Glycosyltransferase</keyword>
<reference evidence="6" key="1">
    <citation type="submission" date="2013-04" db="EMBL/GenBank/DDBJ databases">
        <authorList>
            <person name="Qu J."/>
            <person name="Murali S.C."/>
            <person name="Bandaranaike D."/>
            <person name="Bellair M."/>
            <person name="Blankenburg K."/>
            <person name="Chao H."/>
            <person name="Dinh H."/>
            <person name="Doddapaneni H."/>
            <person name="Downs B."/>
            <person name="Dugan-Rocha S."/>
            <person name="Elkadiri S."/>
            <person name="Gnanaolivu R.D."/>
            <person name="Hernandez B."/>
            <person name="Javaid M."/>
            <person name="Jayaseelan J.C."/>
            <person name="Lee S."/>
            <person name="Li M."/>
            <person name="Ming W."/>
            <person name="Munidasa M."/>
            <person name="Muniz J."/>
            <person name="Nguyen L."/>
            <person name="Ongeri F."/>
            <person name="Osuji N."/>
            <person name="Pu L.-L."/>
            <person name="Puazo M."/>
            <person name="Qu C."/>
            <person name="Quiroz J."/>
            <person name="Raj R."/>
            <person name="Weissenberger G."/>
            <person name="Xin Y."/>
            <person name="Zou X."/>
            <person name="Han Y."/>
            <person name="Richards S."/>
            <person name="Worley K."/>
            <person name="Muzny D."/>
            <person name="Gibbs R."/>
        </authorList>
    </citation>
    <scope>NUCLEOTIDE SEQUENCE</scope>
    <source>
        <strain evidence="6">Sampled in the wild</strain>
    </source>
</reference>
<name>A0A8K0NX17_LADFU</name>
<dbReference type="InterPro" id="IPR035595">
    <property type="entry name" value="UDP_glycos_trans_CS"/>
</dbReference>
<accession>A0A8K0NX17</accession>
<dbReference type="EMBL" id="KZ308225">
    <property type="protein sequence ID" value="KAG8225141.1"/>
    <property type="molecule type" value="Genomic_DNA"/>
</dbReference>
<comment type="similarity">
    <text evidence="1 4">Belongs to the UDP-glycosyltransferase family.</text>
</comment>
<comment type="caution">
    <text evidence="6">The sequence shown here is derived from an EMBL/GenBank/DDBJ whole genome shotgun (WGS) entry which is preliminary data.</text>
</comment>
<dbReference type="EC" id="2.4.1.17" evidence="5"/>
<evidence type="ECO:0000313" key="6">
    <source>
        <dbReference type="EMBL" id="KAG8225141.1"/>
    </source>
</evidence>
<evidence type="ECO:0000256" key="5">
    <source>
        <dbReference type="RuleBase" id="RU362059"/>
    </source>
</evidence>
<dbReference type="Pfam" id="PF00201">
    <property type="entry name" value="UDPGT"/>
    <property type="match status" value="1"/>
</dbReference>
<evidence type="ECO:0000256" key="4">
    <source>
        <dbReference type="RuleBase" id="RU003718"/>
    </source>
</evidence>
<keyword evidence="5" id="KW-0732">Signal</keyword>
<gene>
    <name evidence="6" type="primary">UGT</name>
    <name evidence="6" type="ORF">J437_LFUL019781</name>
</gene>
<dbReference type="FunFam" id="3.40.50.2000:FF:000050">
    <property type="entry name" value="UDP-glucuronosyltransferase"/>
    <property type="match status" value="1"/>
</dbReference>
<evidence type="ECO:0000256" key="2">
    <source>
        <dbReference type="ARBA" id="ARBA00022676"/>
    </source>
</evidence>
<dbReference type="PROSITE" id="PS00375">
    <property type="entry name" value="UDPGT"/>
    <property type="match status" value="1"/>
</dbReference>
<evidence type="ECO:0000313" key="7">
    <source>
        <dbReference type="Proteomes" id="UP000792457"/>
    </source>
</evidence>
<comment type="subcellular location">
    <subcellularLocation>
        <location evidence="5">Membrane</location>
        <topology evidence="5">Single-pass membrane protein</topology>
    </subcellularLocation>
</comment>
<evidence type="ECO:0000256" key="1">
    <source>
        <dbReference type="ARBA" id="ARBA00009995"/>
    </source>
</evidence>
<dbReference type="AlphaFoldDB" id="A0A8K0NX17"/>
<organism evidence="6 7">
    <name type="scientific">Ladona fulva</name>
    <name type="common">Scarce chaser dragonfly</name>
    <name type="synonym">Libellula fulva</name>
    <dbReference type="NCBI Taxonomy" id="123851"/>
    <lineage>
        <taxon>Eukaryota</taxon>
        <taxon>Metazoa</taxon>
        <taxon>Ecdysozoa</taxon>
        <taxon>Arthropoda</taxon>
        <taxon>Hexapoda</taxon>
        <taxon>Insecta</taxon>
        <taxon>Pterygota</taxon>
        <taxon>Palaeoptera</taxon>
        <taxon>Odonata</taxon>
        <taxon>Epiprocta</taxon>
        <taxon>Anisoptera</taxon>
        <taxon>Libelluloidea</taxon>
        <taxon>Libellulidae</taxon>
        <taxon>Ladona</taxon>
    </lineage>
</organism>
<keyword evidence="5" id="KW-1133">Transmembrane helix</keyword>
<dbReference type="PANTHER" id="PTHR48043">
    <property type="entry name" value="EG:EG0003.4 PROTEIN-RELATED"/>
    <property type="match status" value="1"/>
</dbReference>
<protein>
    <recommendedName>
        <fullName evidence="5">UDP-glucuronosyltransferase</fullName>
        <ecNumber evidence="5">2.4.1.17</ecNumber>
    </recommendedName>
</protein>
<feature type="chain" id="PRO_5035490059" description="UDP-glucuronosyltransferase" evidence="5">
    <location>
        <begin position="27"/>
        <end position="527"/>
    </location>
</feature>
<keyword evidence="5" id="KW-0472">Membrane</keyword>
<dbReference type="SUPFAM" id="SSF53756">
    <property type="entry name" value="UDP-Glycosyltransferase/glycogen phosphorylase"/>
    <property type="match status" value="1"/>
</dbReference>
<reference evidence="6" key="2">
    <citation type="submission" date="2017-10" db="EMBL/GenBank/DDBJ databases">
        <title>Ladona fulva Genome sequencing and assembly.</title>
        <authorList>
            <person name="Murali S."/>
            <person name="Richards S."/>
            <person name="Bandaranaike D."/>
            <person name="Bellair M."/>
            <person name="Blankenburg K."/>
            <person name="Chao H."/>
            <person name="Dinh H."/>
            <person name="Doddapaneni H."/>
            <person name="Dugan-Rocha S."/>
            <person name="Elkadiri S."/>
            <person name="Gnanaolivu R."/>
            <person name="Hernandez B."/>
            <person name="Skinner E."/>
            <person name="Javaid M."/>
            <person name="Lee S."/>
            <person name="Li M."/>
            <person name="Ming W."/>
            <person name="Munidasa M."/>
            <person name="Muniz J."/>
            <person name="Nguyen L."/>
            <person name="Hughes D."/>
            <person name="Osuji N."/>
            <person name="Pu L.-L."/>
            <person name="Puazo M."/>
            <person name="Qu C."/>
            <person name="Quiroz J."/>
            <person name="Raj R."/>
            <person name="Weissenberger G."/>
            <person name="Xin Y."/>
            <person name="Zou X."/>
            <person name="Han Y."/>
            <person name="Worley K."/>
            <person name="Muzny D."/>
            <person name="Gibbs R."/>
        </authorList>
    </citation>
    <scope>NUCLEOTIDE SEQUENCE</scope>
    <source>
        <strain evidence="6">Sampled in the wild</strain>
    </source>
</reference>
<feature type="transmembrane region" description="Helical" evidence="5">
    <location>
        <begin position="482"/>
        <end position="505"/>
    </location>
</feature>
<dbReference type="GO" id="GO:0016020">
    <property type="term" value="C:membrane"/>
    <property type="evidence" value="ECO:0007669"/>
    <property type="project" value="UniProtKB-SubCell"/>
</dbReference>
<proteinExistence type="inferred from homology"/>
<dbReference type="InterPro" id="IPR050271">
    <property type="entry name" value="UDP-glycosyltransferase"/>
</dbReference>
<keyword evidence="5" id="KW-0812">Transmembrane</keyword>
<keyword evidence="3 4" id="KW-0808">Transferase</keyword>
<evidence type="ECO:0000256" key="3">
    <source>
        <dbReference type="ARBA" id="ARBA00022679"/>
    </source>
</evidence>
<feature type="signal peptide" evidence="5">
    <location>
        <begin position="1"/>
        <end position="26"/>
    </location>
</feature>
<dbReference type="Proteomes" id="UP000792457">
    <property type="component" value="Unassembled WGS sequence"/>
</dbReference>
<dbReference type="InterPro" id="IPR002213">
    <property type="entry name" value="UDP_glucos_trans"/>
</dbReference>
<dbReference type="PANTHER" id="PTHR48043:SF159">
    <property type="entry name" value="EG:EG0003.4 PROTEIN-RELATED"/>
    <property type="match status" value="1"/>
</dbReference>
<dbReference type="GO" id="GO:0015020">
    <property type="term" value="F:glucuronosyltransferase activity"/>
    <property type="evidence" value="ECO:0007669"/>
    <property type="project" value="UniProtKB-EC"/>
</dbReference>
<sequence>MWTVKHLNLVSLSLLVTFILIPPCEPARIFGAFSMPAPSHQIIFQALMKKLAERGHEVVVASPCPLPEPKPENYKDVYMPVPIDDLKEMMKLIVSPKRTPLNEHIQLWSKSGFVCESQLSLPALKDYLPPKSDMSNVTFDLVLVEAFFMDCMVPFAHHFNAPLIAIATQYSIPWVNDMVGSPDSPAHVPHTFLPYSQNMNFLQRLHNTAFILFTKLYRRFVSLPEQDKIARKYFGPSMPPLWELEQNTSLVLTNGHPVVSPIHPTLPNLIEVGGIHVDANPPPLPKDLQDFMDEHEKIVLFSLGSLITSKNIPEDRLKIFLEIFMEVPCHFIWRWDGEIEELPVPPNVVTSKWLPQQSILAHPHLTAFITHGGLLSMLESAYHGVPLIGFPFYGDQKLNMKQATENGLGVTFDFFSFKKKQLVDTLNDVLNNTRYKENAEIVSRRFRDEYGTPLERAVFWTEYIIRHNGAPHLRAASTKLAWYQYYLVDVILTLLLASMLILIVLQKIISFITVSLNSLQSQKNKLE</sequence>
<keyword evidence="7" id="KW-1185">Reference proteome</keyword>